<dbReference type="Proteomes" id="UP000001037">
    <property type="component" value="Chromosome"/>
</dbReference>
<dbReference type="EMBL" id="CP002838">
    <property type="protein sequence ID" value="AEM38111.1"/>
    <property type="molecule type" value="Genomic_DNA"/>
</dbReference>
<protein>
    <recommendedName>
        <fullName evidence="3">DUF5591 domain-containing protein</fullName>
    </recommendedName>
</protein>
<reference evidence="1 2" key="1">
    <citation type="journal article" date="2011" name="Stand. Genomic Sci.">
        <title>Complete genome sequence of the hyperthermophilic chemolithoautotroph Pyrolobus fumarii type strain (1A).</title>
        <authorList>
            <person name="Anderson I."/>
            <person name="Goker M."/>
            <person name="Nolan M."/>
            <person name="Lucas S."/>
            <person name="Hammon N."/>
            <person name="Deshpande S."/>
            <person name="Cheng J.F."/>
            <person name="Tapia R."/>
            <person name="Han C."/>
            <person name="Goodwin L."/>
            <person name="Pitluck S."/>
            <person name="Huntemann M."/>
            <person name="Liolios K."/>
            <person name="Ivanova N."/>
            <person name="Pagani I."/>
            <person name="Mavromatis K."/>
            <person name="Ovchinikova G."/>
            <person name="Pati A."/>
            <person name="Chen A."/>
            <person name="Palaniappan K."/>
            <person name="Land M."/>
            <person name="Hauser L."/>
            <person name="Brambilla E.M."/>
            <person name="Huber H."/>
            <person name="Yasawong M."/>
            <person name="Rohde M."/>
            <person name="Spring S."/>
            <person name="Abt B."/>
            <person name="Sikorski J."/>
            <person name="Wirth R."/>
            <person name="Detter J.C."/>
            <person name="Woyke T."/>
            <person name="Bristow J."/>
            <person name="Eisen J.A."/>
            <person name="Markowitz V."/>
            <person name="Hugenholtz P."/>
            <person name="Kyrpides N.C."/>
            <person name="Klenk H.P."/>
            <person name="Lapidus A."/>
        </authorList>
    </citation>
    <scope>NUCLEOTIDE SEQUENCE [LARGE SCALE GENOMIC DNA]</scope>
    <source>
        <strain evidence="2">DSM 11204 / 1A</strain>
    </source>
</reference>
<evidence type="ECO:0000313" key="2">
    <source>
        <dbReference type="Proteomes" id="UP000001037"/>
    </source>
</evidence>
<dbReference type="SUPFAM" id="SSF52141">
    <property type="entry name" value="Uracil-DNA glycosylase-like"/>
    <property type="match status" value="1"/>
</dbReference>
<gene>
    <name evidence="1" type="ordered locus">Pyrfu_0239</name>
</gene>
<dbReference type="InterPro" id="IPR036895">
    <property type="entry name" value="Uracil-DNA_glycosylase-like_sf"/>
</dbReference>
<dbReference type="Gene3D" id="3.40.50.10630">
    <property type="entry name" value="Uracil-DNA glycosylase-like"/>
    <property type="match status" value="1"/>
</dbReference>
<dbReference type="STRING" id="694429.Pyrfu_0239"/>
<organism evidence="1 2">
    <name type="scientific">Pyrolobus fumarii (strain DSM 11204 / 1A)</name>
    <dbReference type="NCBI Taxonomy" id="694429"/>
    <lineage>
        <taxon>Archaea</taxon>
        <taxon>Thermoproteota</taxon>
        <taxon>Thermoprotei</taxon>
        <taxon>Desulfurococcales</taxon>
        <taxon>Pyrodictiaceae</taxon>
        <taxon>Pyrolobus</taxon>
    </lineage>
</organism>
<dbReference type="eggNOG" id="arCOG00995">
    <property type="taxonomic scope" value="Archaea"/>
</dbReference>
<sequence length="213" mass="24159">MWFCVGLGVLGRGRLAIPKDERGRFPARHVSGVDPGLVGVRALDHPSVRAWHRWLLEVYEPRFRVALVTPCSNVKPYPLSPTSRKVAGLLRRLGLWNGFAPQGVEWLYLSDLLVFVPYWRAWDYPACCYELHPEEVLGDRRAFERVVGLLAAVVEVLVGRGLERVVLFLPRRHLRIWEEARSLASVWPLEVRVGYTLFSLRPLGEALSTVIGG</sequence>
<name>G0EEZ7_PYRF1</name>
<dbReference type="AlphaFoldDB" id="G0EEZ7"/>
<keyword evidence="2" id="KW-1185">Reference proteome</keyword>
<evidence type="ECO:0008006" key="3">
    <source>
        <dbReference type="Google" id="ProtNLM"/>
    </source>
</evidence>
<dbReference type="HOGENOM" id="CLU_1207606_0_0_2"/>
<dbReference type="KEGG" id="pfm:Pyrfu_0239"/>
<dbReference type="InParanoid" id="G0EEZ7"/>
<evidence type="ECO:0000313" key="1">
    <source>
        <dbReference type="EMBL" id="AEM38111.1"/>
    </source>
</evidence>
<accession>G0EEZ7</accession>
<proteinExistence type="predicted"/>